<keyword evidence="3" id="KW-0687">Ribonucleoprotein</keyword>
<name>W7ITM7_9PSEU</name>
<dbReference type="AlphaFoldDB" id="W7ITM7"/>
<dbReference type="Pfam" id="PF00471">
    <property type="entry name" value="Ribosomal_L33"/>
    <property type="match status" value="1"/>
</dbReference>
<evidence type="ECO:0000256" key="3">
    <source>
        <dbReference type="ARBA" id="ARBA00023274"/>
    </source>
</evidence>
<evidence type="ECO:0000256" key="5">
    <source>
        <dbReference type="SAM" id="MobiDB-lite"/>
    </source>
</evidence>
<dbReference type="GO" id="GO:0005737">
    <property type="term" value="C:cytoplasm"/>
    <property type="evidence" value="ECO:0007669"/>
    <property type="project" value="UniProtKB-ARBA"/>
</dbReference>
<comment type="caution">
    <text evidence="6">The sequence shown here is derived from an EMBL/GenBank/DDBJ whole genome shotgun (WGS) entry which is preliminary data.</text>
</comment>
<evidence type="ECO:0000256" key="4">
    <source>
        <dbReference type="ARBA" id="ARBA00035176"/>
    </source>
</evidence>
<dbReference type="InterPro" id="IPR038584">
    <property type="entry name" value="Ribosomal_bL33_sf"/>
</dbReference>
<dbReference type="InterPro" id="IPR001705">
    <property type="entry name" value="Ribosomal_bL33"/>
</dbReference>
<organism evidence="6 7">
    <name type="scientific">Actinokineospora spheciospongiae</name>
    <dbReference type="NCBI Taxonomy" id="909613"/>
    <lineage>
        <taxon>Bacteria</taxon>
        <taxon>Bacillati</taxon>
        <taxon>Actinomycetota</taxon>
        <taxon>Actinomycetes</taxon>
        <taxon>Pseudonocardiales</taxon>
        <taxon>Pseudonocardiaceae</taxon>
        <taxon>Actinokineospora</taxon>
    </lineage>
</organism>
<dbReference type="NCBIfam" id="TIGR01023">
    <property type="entry name" value="rpmG_bact"/>
    <property type="match status" value="1"/>
</dbReference>
<dbReference type="GO" id="GO:0005840">
    <property type="term" value="C:ribosome"/>
    <property type="evidence" value="ECO:0007669"/>
    <property type="project" value="UniProtKB-KW"/>
</dbReference>
<keyword evidence="7" id="KW-1185">Reference proteome</keyword>
<evidence type="ECO:0000256" key="2">
    <source>
        <dbReference type="ARBA" id="ARBA00022980"/>
    </source>
</evidence>
<evidence type="ECO:0000313" key="6">
    <source>
        <dbReference type="EMBL" id="EWC60092.1"/>
    </source>
</evidence>
<comment type="similarity">
    <text evidence="1">Belongs to the bacterial ribosomal protein bL33 family.</text>
</comment>
<dbReference type="Proteomes" id="UP000019277">
    <property type="component" value="Unassembled WGS sequence"/>
</dbReference>
<reference evidence="6 7" key="1">
    <citation type="journal article" date="2014" name="Genome Announc.">
        <title>Draft Genome Sequence of the Antitrypanosomally Active Sponge-Associated Bacterium Actinokineospora sp. Strain EG49.</title>
        <authorList>
            <person name="Harjes J."/>
            <person name="Ryu T."/>
            <person name="Abdelmohsen U.R."/>
            <person name="Moitinho-Silva L."/>
            <person name="Horn H."/>
            <person name="Ravasi T."/>
            <person name="Hentschel U."/>
        </authorList>
    </citation>
    <scope>NUCLEOTIDE SEQUENCE [LARGE SCALE GENOMIC DNA]</scope>
    <source>
        <strain evidence="6 7">EG49</strain>
    </source>
</reference>
<feature type="region of interest" description="Disordered" evidence="5">
    <location>
        <begin position="1"/>
        <end position="29"/>
    </location>
</feature>
<dbReference type="GO" id="GO:1990904">
    <property type="term" value="C:ribonucleoprotein complex"/>
    <property type="evidence" value="ECO:0007669"/>
    <property type="project" value="UniProtKB-KW"/>
</dbReference>
<dbReference type="STRING" id="909613.UO65_4658"/>
<protein>
    <recommendedName>
        <fullName evidence="4">Large ribosomal subunit protein bL33</fullName>
    </recommendedName>
</protein>
<dbReference type="GO" id="GO:0003735">
    <property type="term" value="F:structural constituent of ribosome"/>
    <property type="evidence" value="ECO:0007669"/>
    <property type="project" value="InterPro"/>
</dbReference>
<dbReference type="EMBL" id="AYXG01000173">
    <property type="protein sequence ID" value="EWC60092.1"/>
    <property type="molecule type" value="Genomic_DNA"/>
</dbReference>
<dbReference type="PATRIC" id="fig|909613.9.peg.4660"/>
<dbReference type="Gene3D" id="2.20.28.120">
    <property type="entry name" value="Ribosomal protein L33"/>
    <property type="match status" value="1"/>
</dbReference>
<keyword evidence="2" id="KW-0689">Ribosomal protein</keyword>
<dbReference type="InterPro" id="IPR011332">
    <property type="entry name" value="Ribosomal_zn-bd"/>
</dbReference>
<accession>W7ITM7</accession>
<dbReference type="SUPFAM" id="SSF57829">
    <property type="entry name" value="Zn-binding ribosomal proteins"/>
    <property type="match status" value="1"/>
</dbReference>
<proteinExistence type="inferred from homology"/>
<evidence type="ECO:0000313" key="7">
    <source>
        <dbReference type="Proteomes" id="UP000019277"/>
    </source>
</evidence>
<evidence type="ECO:0000256" key="1">
    <source>
        <dbReference type="ARBA" id="ARBA00007596"/>
    </source>
</evidence>
<sequence>MSAMYQVTGPKSDFGNQVSHSHRRNDPDRLVLRKFDPVARGHVEFREDH</sequence>
<gene>
    <name evidence="6" type="ORF">UO65_4658</name>
</gene>
<dbReference type="GO" id="GO:0006412">
    <property type="term" value="P:translation"/>
    <property type="evidence" value="ECO:0007669"/>
    <property type="project" value="InterPro"/>
</dbReference>